<gene>
    <name evidence="1" type="ORF">Nepgr_003922</name>
</gene>
<reference evidence="1" key="1">
    <citation type="submission" date="2023-05" db="EMBL/GenBank/DDBJ databases">
        <title>Nepenthes gracilis genome sequencing.</title>
        <authorList>
            <person name="Fukushima K."/>
        </authorList>
    </citation>
    <scope>NUCLEOTIDE SEQUENCE</scope>
    <source>
        <strain evidence="1">SING2019-196</strain>
    </source>
</reference>
<dbReference type="EMBL" id="BSYO01000003">
    <property type="protein sequence ID" value="GMH02083.1"/>
    <property type="molecule type" value="Genomic_DNA"/>
</dbReference>
<proteinExistence type="predicted"/>
<dbReference type="Proteomes" id="UP001279734">
    <property type="component" value="Unassembled WGS sequence"/>
</dbReference>
<name>A0AAD3XEE1_NEPGR</name>
<keyword evidence="2" id="KW-1185">Reference proteome</keyword>
<protein>
    <submittedName>
        <fullName evidence="1">Uncharacterized protein</fullName>
    </submittedName>
</protein>
<organism evidence="1 2">
    <name type="scientific">Nepenthes gracilis</name>
    <name type="common">Slender pitcher plant</name>
    <dbReference type="NCBI Taxonomy" id="150966"/>
    <lineage>
        <taxon>Eukaryota</taxon>
        <taxon>Viridiplantae</taxon>
        <taxon>Streptophyta</taxon>
        <taxon>Embryophyta</taxon>
        <taxon>Tracheophyta</taxon>
        <taxon>Spermatophyta</taxon>
        <taxon>Magnoliopsida</taxon>
        <taxon>eudicotyledons</taxon>
        <taxon>Gunneridae</taxon>
        <taxon>Pentapetalae</taxon>
        <taxon>Caryophyllales</taxon>
        <taxon>Nepenthaceae</taxon>
        <taxon>Nepenthes</taxon>
    </lineage>
</organism>
<dbReference type="AlphaFoldDB" id="A0AAD3XEE1"/>
<sequence>MLAAGKGYRIRMRKKSLIPTSSGGLRKDVGVLASTGNTFAPLAGSDIVNCLGTNDNCLVVDFQLAATARDEVPVLCSPSIVANADPLGSVVSPELSTPLDPCNQTPSDCRSLLPILDPKNYGH</sequence>
<accession>A0AAD3XEE1</accession>
<comment type="caution">
    <text evidence="1">The sequence shown here is derived from an EMBL/GenBank/DDBJ whole genome shotgun (WGS) entry which is preliminary data.</text>
</comment>
<evidence type="ECO:0000313" key="1">
    <source>
        <dbReference type="EMBL" id="GMH02083.1"/>
    </source>
</evidence>
<evidence type="ECO:0000313" key="2">
    <source>
        <dbReference type="Proteomes" id="UP001279734"/>
    </source>
</evidence>